<sequence>MTSVERTAYPQFPKLMMARELHVFYTPSADEAVWARERTDTDDHLLALVVALKCFQRMGRFPKAGEVPDAVVDHVRRCLELGEDAAVVYSSPRTAESHRAVVRTRLGVTRNPGKARKIADRAIRKAARVKNNPPDLINVALEHLVQASLELPAFSTLDEMATRIRAEINAGIFQMIRSRLGWPGGRGWRRCWWWARTARATCGG</sequence>
<protein>
    <recommendedName>
        <fullName evidence="1">DUF4158 domain-containing protein</fullName>
    </recommendedName>
</protein>
<name>A0A1H6E2P2_9ACTN</name>
<dbReference type="RefSeq" id="WP_103944337.1">
    <property type="nucleotide sequence ID" value="NZ_FNVO01000031.1"/>
</dbReference>
<evidence type="ECO:0000313" key="3">
    <source>
        <dbReference type="Proteomes" id="UP000236723"/>
    </source>
</evidence>
<accession>A0A1H6E2P2</accession>
<evidence type="ECO:0000259" key="1">
    <source>
        <dbReference type="Pfam" id="PF13700"/>
    </source>
</evidence>
<dbReference type="Proteomes" id="UP000236723">
    <property type="component" value="Unassembled WGS sequence"/>
</dbReference>
<dbReference type="InterPro" id="IPR025296">
    <property type="entry name" value="DUF4158"/>
</dbReference>
<organism evidence="2 3">
    <name type="scientific">Thermomonospora echinospora</name>
    <dbReference type="NCBI Taxonomy" id="1992"/>
    <lineage>
        <taxon>Bacteria</taxon>
        <taxon>Bacillati</taxon>
        <taxon>Actinomycetota</taxon>
        <taxon>Actinomycetes</taxon>
        <taxon>Streptosporangiales</taxon>
        <taxon>Thermomonosporaceae</taxon>
        <taxon>Thermomonospora</taxon>
    </lineage>
</organism>
<gene>
    <name evidence="2" type="ORF">SAMN04489712_13159</name>
</gene>
<evidence type="ECO:0000313" key="2">
    <source>
        <dbReference type="EMBL" id="SEG91988.1"/>
    </source>
</evidence>
<feature type="domain" description="DUF4158" evidence="1">
    <location>
        <begin position="2"/>
        <end position="163"/>
    </location>
</feature>
<dbReference type="AlphaFoldDB" id="A0A1H6E2P2"/>
<keyword evidence="3" id="KW-1185">Reference proteome</keyword>
<dbReference type="Pfam" id="PF13700">
    <property type="entry name" value="DUF4158"/>
    <property type="match status" value="1"/>
</dbReference>
<dbReference type="EMBL" id="FNVO01000031">
    <property type="protein sequence ID" value="SEG91988.1"/>
    <property type="molecule type" value="Genomic_DNA"/>
</dbReference>
<reference evidence="3" key="1">
    <citation type="submission" date="2016-10" db="EMBL/GenBank/DDBJ databases">
        <authorList>
            <person name="Varghese N."/>
            <person name="Submissions S."/>
        </authorList>
    </citation>
    <scope>NUCLEOTIDE SEQUENCE [LARGE SCALE GENOMIC DNA]</scope>
    <source>
        <strain evidence="3">DSM 43163</strain>
    </source>
</reference>
<proteinExistence type="predicted"/>
<dbReference type="OrthoDB" id="3698941at2"/>